<evidence type="ECO:0000259" key="1">
    <source>
        <dbReference type="Pfam" id="PF12146"/>
    </source>
</evidence>
<accession>A0A4S2DLK9</accession>
<feature type="domain" description="Serine aminopeptidase S33" evidence="1">
    <location>
        <begin position="25"/>
        <end position="290"/>
    </location>
</feature>
<organism evidence="2 3">
    <name type="scientific">Clostridium sartagoforme</name>
    <dbReference type="NCBI Taxonomy" id="84031"/>
    <lineage>
        <taxon>Bacteria</taxon>
        <taxon>Bacillati</taxon>
        <taxon>Bacillota</taxon>
        <taxon>Clostridia</taxon>
        <taxon>Eubacteriales</taxon>
        <taxon>Clostridiaceae</taxon>
        <taxon>Clostridium</taxon>
    </lineage>
</organism>
<dbReference type="InterPro" id="IPR051044">
    <property type="entry name" value="MAG_DAG_Lipase"/>
</dbReference>
<comment type="caution">
    <text evidence="2">The sequence shown here is derived from an EMBL/GenBank/DDBJ whole genome shotgun (WGS) entry which is preliminary data.</text>
</comment>
<protein>
    <submittedName>
        <fullName evidence="2">Alpha/beta hydrolase</fullName>
    </submittedName>
</protein>
<dbReference type="AlphaFoldDB" id="A0A4S2DLK9"/>
<gene>
    <name evidence="2" type="ORF">E5347_11340</name>
</gene>
<dbReference type="InterPro" id="IPR029058">
    <property type="entry name" value="AB_hydrolase_fold"/>
</dbReference>
<keyword evidence="2" id="KW-0378">Hydrolase</keyword>
<dbReference type="InterPro" id="IPR022742">
    <property type="entry name" value="Hydrolase_4"/>
</dbReference>
<dbReference type="Gene3D" id="3.40.50.1820">
    <property type="entry name" value="alpha/beta hydrolase"/>
    <property type="match status" value="1"/>
</dbReference>
<evidence type="ECO:0000313" key="3">
    <source>
        <dbReference type="Proteomes" id="UP000306888"/>
    </source>
</evidence>
<dbReference type="GO" id="GO:0016787">
    <property type="term" value="F:hydrolase activity"/>
    <property type="evidence" value="ECO:0007669"/>
    <property type="project" value="UniProtKB-KW"/>
</dbReference>
<dbReference type="PANTHER" id="PTHR11614">
    <property type="entry name" value="PHOSPHOLIPASE-RELATED"/>
    <property type="match status" value="1"/>
</dbReference>
<proteinExistence type="predicted"/>
<evidence type="ECO:0000313" key="2">
    <source>
        <dbReference type="EMBL" id="TGY41903.1"/>
    </source>
</evidence>
<dbReference type="Proteomes" id="UP000306888">
    <property type="component" value="Unassembled WGS sequence"/>
</dbReference>
<name>A0A4S2DLK9_9CLOT</name>
<dbReference type="EMBL" id="SRYR01000005">
    <property type="protein sequence ID" value="TGY41903.1"/>
    <property type="molecule type" value="Genomic_DNA"/>
</dbReference>
<keyword evidence="3" id="KW-1185">Reference proteome</keyword>
<dbReference type="SUPFAM" id="SSF53474">
    <property type="entry name" value="alpha/beta-Hydrolases"/>
    <property type="match status" value="1"/>
</dbReference>
<dbReference type="RefSeq" id="WP_136007346.1">
    <property type="nucleotide sequence ID" value="NZ_SRYR01000005.1"/>
</dbReference>
<reference evidence="2 3" key="1">
    <citation type="submission" date="2019-04" db="EMBL/GenBank/DDBJ databases">
        <title>Microbes associate with the intestines of laboratory mice.</title>
        <authorList>
            <person name="Navarre W."/>
            <person name="Wong E."/>
            <person name="Huang K."/>
            <person name="Tropini C."/>
            <person name="Ng K."/>
            <person name="Yu B."/>
        </authorList>
    </citation>
    <scope>NUCLEOTIDE SEQUENCE [LARGE SCALE GENOMIC DNA]</scope>
    <source>
        <strain evidence="2 3">NM50_B9-20</strain>
    </source>
</reference>
<sequence>MERYSFKNSIGSDIAYYKWGKDIKNPKGVVQIVHGMSEWVGRYDYFAEKLVDEGYIVYGHDHCGHGNSSLDKSSLGFFKEGDSFYIMLDDIRKVNEIIKTENKDLPIVLFGHSMGSFLSQRYLQEYGDTIDALILSGTNGKQKSYTKAGILVSRLENILRGRENRSRVMDKLSFGGFNSSVKNSNTDFDWLSSDEKEVMKYIEDDFCGFVYPSEFYYYLIKGIHDIHKNENLEKVKKVNIPIYIFAGDRDPVGYFGEGIKSLYNTYKSLGVKDLKYKLYKDGRHEMLNEVNKDEVIEDILNWIKR</sequence>
<dbReference type="OrthoDB" id="9806902at2"/>
<dbReference type="Pfam" id="PF12146">
    <property type="entry name" value="Hydrolase_4"/>
    <property type="match status" value="1"/>
</dbReference>